<name>A0A4D7B5T4_9HYPH</name>
<reference evidence="3 4" key="1">
    <citation type="submission" date="2019-04" db="EMBL/GenBank/DDBJ databases">
        <title>Phreatobacter aquaticus sp. nov.</title>
        <authorList>
            <person name="Choi A."/>
        </authorList>
    </citation>
    <scope>NUCLEOTIDE SEQUENCE [LARGE SCALE GENOMIC DNA]</scope>
    <source>
        <strain evidence="3 4">KCTC 52518</strain>
    </source>
</reference>
<evidence type="ECO:0000256" key="1">
    <source>
        <dbReference type="SAM" id="Phobius"/>
    </source>
</evidence>
<keyword evidence="1" id="KW-1133">Transmembrane helix</keyword>
<protein>
    <submittedName>
        <fullName evidence="3">Tripartite tricarboxylate transporter TctB family protein</fullName>
    </submittedName>
</protein>
<gene>
    <name evidence="3" type="ORF">E8M01_21040</name>
</gene>
<accession>A0A4D7B5T4</accession>
<feature type="transmembrane region" description="Helical" evidence="1">
    <location>
        <begin position="110"/>
        <end position="128"/>
    </location>
</feature>
<dbReference type="Proteomes" id="UP000298781">
    <property type="component" value="Chromosome"/>
</dbReference>
<keyword evidence="1" id="KW-0472">Membrane</keyword>
<dbReference type="RefSeq" id="WP_136961938.1">
    <property type="nucleotide sequence ID" value="NZ_CP039690.1"/>
</dbReference>
<dbReference type="AlphaFoldDB" id="A0A4D7B5T4"/>
<evidence type="ECO:0000313" key="4">
    <source>
        <dbReference type="Proteomes" id="UP000298781"/>
    </source>
</evidence>
<evidence type="ECO:0000259" key="2">
    <source>
        <dbReference type="Pfam" id="PF07331"/>
    </source>
</evidence>
<feature type="domain" description="DUF1468" evidence="2">
    <location>
        <begin position="7"/>
        <end position="158"/>
    </location>
</feature>
<dbReference type="EMBL" id="CP039690">
    <property type="protein sequence ID" value="QCI66495.1"/>
    <property type="molecule type" value="Genomic_DNA"/>
</dbReference>
<dbReference type="Pfam" id="PF07331">
    <property type="entry name" value="TctB"/>
    <property type="match status" value="1"/>
</dbReference>
<feature type="transmembrane region" description="Helical" evidence="1">
    <location>
        <begin position="38"/>
        <end position="56"/>
    </location>
</feature>
<dbReference type="OrthoDB" id="6174504at2"/>
<evidence type="ECO:0000313" key="3">
    <source>
        <dbReference type="EMBL" id="QCI66495.1"/>
    </source>
</evidence>
<proteinExistence type="predicted"/>
<sequence length="166" mass="17247">MHLSDRITGGFLAVLGAAAAYGGSLLPPVPGQQVGPNVFPMVIGLGLVACGVAIALRIGQSFEQPEEIVASEDGTHAPAADTPPPIRHAAFKTVVPPLLLLFYAFSVDRLGFIPTAAVMVMATCFALGGNWRTAIPLALLAPPAVHLIFAKLLRVPLPAGLLPMPW</sequence>
<keyword evidence="4" id="KW-1185">Reference proteome</keyword>
<dbReference type="InterPro" id="IPR009936">
    <property type="entry name" value="DUF1468"/>
</dbReference>
<dbReference type="KEGG" id="pstg:E8M01_21040"/>
<organism evidence="3 4">
    <name type="scientific">Phreatobacter stygius</name>
    <dbReference type="NCBI Taxonomy" id="1940610"/>
    <lineage>
        <taxon>Bacteria</taxon>
        <taxon>Pseudomonadati</taxon>
        <taxon>Pseudomonadota</taxon>
        <taxon>Alphaproteobacteria</taxon>
        <taxon>Hyphomicrobiales</taxon>
        <taxon>Phreatobacteraceae</taxon>
        <taxon>Phreatobacter</taxon>
    </lineage>
</organism>
<keyword evidence="1" id="KW-0812">Transmembrane</keyword>